<reference evidence="1 2" key="1">
    <citation type="submission" date="2016-11" db="EMBL/GenBank/DDBJ databases">
        <title>The macronuclear genome of Stentor coeruleus: a giant cell with tiny introns.</title>
        <authorList>
            <person name="Slabodnick M."/>
            <person name="Ruby J.G."/>
            <person name="Reiff S.B."/>
            <person name="Swart E.C."/>
            <person name="Gosai S."/>
            <person name="Prabakaran S."/>
            <person name="Witkowska E."/>
            <person name="Larue G.E."/>
            <person name="Fisher S."/>
            <person name="Freeman R.M."/>
            <person name="Gunawardena J."/>
            <person name="Chu W."/>
            <person name="Stover N.A."/>
            <person name="Gregory B.D."/>
            <person name="Nowacki M."/>
            <person name="Derisi J."/>
            <person name="Roy S.W."/>
            <person name="Marshall W.F."/>
            <person name="Sood P."/>
        </authorList>
    </citation>
    <scope>NUCLEOTIDE SEQUENCE [LARGE SCALE GENOMIC DNA]</scope>
    <source>
        <strain evidence="1">WM001</strain>
    </source>
</reference>
<organism evidence="1 2">
    <name type="scientific">Stentor coeruleus</name>
    <dbReference type="NCBI Taxonomy" id="5963"/>
    <lineage>
        <taxon>Eukaryota</taxon>
        <taxon>Sar</taxon>
        <taxon>Alveolata</taxon>
        <taxon>Ciliophora</taxon>
        <taxon>Postciliodesmatophora</taxon>
        <taxon>Heterotrichea</taxon>
        <taxon>Heterotrichida</taxon>
        <taxon>Stentoridae</taxon>
        <taxon>Stentor</taxon>
    </lineage>
</organism>
<proteinExistence type="predicted"/>
<sequence length="393" mass="45602">MYQKLNIYKVLSQFKNIKLRVQQTLIFESNSKVPTICNNDCDGLIVFEFCITYIETITDWLFDNLKGVEIKTPNQKLTATSLDQVLNTVHECQKTLKKDPEAFRGQGFCIIKKTYFPSEVLHIFWSSKTGYTLIQTTKDPSSLMPISLRSSCEQLKFIINSYFKPEGLRLSSIDVVFIVHNKVKYFSEIISYELSECESLKRFHNHPQSKCISPRKLVVEKTKTNVNSLISTPLPSPKAYLNLFETNKIDQKIQEIIKNNDSVKYINYKTWKECVDRGGPLLPNEELFAKLIAKEHKKAEMYDSVKEMRKLAMKMTITMDNNRSKRHLQEAVKAGIINNWLIKSTKLSIPKPEKKNKFTKERVEQRYATQINVAAAQLDSMRQNLRRSNTKFA</sequence>
<dbReference type="AlphaFoldDB" id="A0A1R2BGV8"/>
<evidence type="ECO:0000313" key="1">
    <source>
        <dbReference type="EMBL" id="OMJ76002.1"/>
    </source>
</evidence>
<keyword evidence="2" id="KW-1185">Reference proteome</keyword>
<evidence type="ECO:0000313" key="2">
    <source>
        <dbReference type="Proteomes" id="UP000187209"/>
    </source>
</evidence>
<accession>A0A1R2BGV8</accession>
<gene>
    <name evidence="1" type="ORF">SteCoe_24715</name>
</gene>
<dbReference type="Proteomes" id="UP000187209">
    <property type="component" value="Unassembled WGS sequence"/>
</dbReference>
<protein>
    <submittedName>
        <fullName evidence="1">Uncharacterized protein</fullName>
    </submittedName>
</protein>
<dbReference type="EMBL" id="MPUH01000657">
    <property type="protein sequence ID" value="OMJ76002.1"/>
    <property type="molecule type" value="Genomic_DNA"/>
</dbReference>
<comment type="caution">
    <text evidence="1">The sequence shown here is derived from an EMBL/GenBank/DDBJ whole genome shotgun (WGS) entry which is preliminary data.</text>
</comment>
<name>A0A1R2BGV8_9CILI</name>